<dbReference type="PATRIC" id="fig|351160.9.peg.1383"/>
<reference evidence="2 3" key="1">
    <citation type="journal article" date="2006" name="Science">
        <title>Genome of rice cluster I archaea -- the key methane producers in the rice rhizosphere.</title>
        <authorList>
            <person name="Erkel C."/>
            <person name="Kube M."/>
            <person name="Reinhardt R."/>
            <person name="Liesack W."/>
        </authorList>
    </citation>
    <scope>NUCLEOTIDE SEQUENCE [LARGE SCALE GENOMIC DNA]</scope>
    <source>
        <strain evidence="3">DSM 22066 / NBRC 105507 / MRE50</strain>
    </source>
</reference>
<dbReference type="STRING" id="351160.RCIX1668"/>
<gene>
    <name evidence="2" type="ORF">RCIX1668</name>
</gene>
<organism evidence="2 3">
    <name type="scientific">Methanocella arvoryzae (strain DSM 22066 / NBRC 105507 / MRE50)</name>
    <dbReference type="NCBI Taxonomy" id="351160"/>
    <lineage>
        <taxon>Archaea</taxon>
        <taxon>Methanobacteriati</taxon>
        <taxon>Methanobacteriota</taxon>
        <taxon>Stenosarchaea group</taxon>
        <taxon>Methanomicrobia</taxon>
        <taxon>Methanocellales</taxon>
        <taxon>Methanocellaceae</taxon>
        <taxon>Methanocella</taxon>
    </lineage>
</organism>
<sequence length="149" mass="16246">MIDDIKDLGRSGKDALDTAKKLQGMPEAKLSELKSQTLSPIEEMKRAIEAAKQKAEAPVRMLQQKQQQLKATTEAAQQKADAARKLLELKELAGQRAKKDGIGLISDQKALAIKAKNSVQDRASEVRAKGDAVMSLIQKIEAQARGEVK</sequence>
<accession>Q0W3Z7</accession>
<feature type="region of interest" description="Disordered" evidence="1">
    <location>
        <begin position="1"/>
        <end position="33"/>
    </location>
</feature>
<dbReference type="Proteomes" id="UP000000663">
    <property type="component" value="Chromosome"/>
</dbReference>
<name>Q0W3Z7_METAR</name>
<evidence type="ECO:0000256" key="1">
    <source>
        <dbReference type="SAM" id="MobiDB-lite"/>
    </source>
</evidence>
<proteinExistence type="predicted"/>
<evidence type="ECO:0000313" key="2">
    <source>
        <dbReference type="EMBL" id="CAJ36896.1"/>
    </source>
</evidence>
<dbReference type="AlphaFoldDB" id="Q0W3Z7"/>
<feature type="compositionally biased region" description="Basic and acidic residues" evidence="1">
    <location>
        <begin position="1"/>
        <end position="20"/>
    </location>
</feature>
<dbReference type="EMBL" id="AM114193">
    <property type="protein sequence ID" value="CAJ36896.1"/>
    <property type="molecule type" value="Genomic_DNA"/>
</dbReference>
<dbReference type="KEGG" id="rci:RCIX1668"/>
<keyword evidence="3" id="KW-1185">Reference proteome</keyword>
<dbReference type="GeneID" id="5143544"/>
<dbReference type="RefSeq" id="WP_012035667.1">
    <property type="nucleotide sequence ID" value="NC_009464.1"/>
</dbReference>
<protein>
    <submittedName>
        <fullName evidence="2">Uncharacterized protein</fullName>
    </submittedName>
</protein>
<evidence type="ECO:0000313" key="3">
    <source>
        <dbReference type="Proteomes" id="UP000000663"/>
    </source>
</evidence>